<dbReference type="InterPro" id="IPR002347">
    <property type="entry name" value="SDR_fam"/>
</dbReference>
<dbReference type="InterPro" id="IPR051122">
    <property type="entry name" value="SDR_DHRS6-like"/>
</dbReference>
<protein>
    <submittedName>
        <fullName evidence="3">Oxidoreductase</fullName>
    </submittedName>
</protein>
<dbReference type="CDD" id="cd05233">
    <property type="entry name" value="SDR_c"/>
    <property type="match status" value="1"/>
</dbReference>
<comment type="similarity">
    <text evidence="1">Belongs to the short-chain dehydrogenases/reductases (SDR) family.</text>
</comment>
<keyword evidence="2" id="KW-0560">Oxidoreductase</keyword>
<dbReference type="InterPro" id="IPR036291">
    <property type="entry name" value="NAD(P)-bd_dom_sf"/>
</dbReference>
<dbReference type="PANTHER" id="PTHR43477:SF1">
    <property type="entry name" value="DIHYDROANTICAPSIN 7-DEHYDROGENASE"/>
    <property type="match status" value="1"/>
</dbReference>
<dbReference type="Pfam" id="PF13561">
    <property type="entry name" value="adh_short_C2"/>
    <property type="match status" value="1"/>
</dbReference>
<dbReference type="Gene3D" id="3.40.50.720">
    <property type="entry name" value="NAD(P)-binding Rossmann-like Domain"/>
    <property type="match status" value="1"/>
</dbReference>
<dbReference type="Proteomes" id="UP000249135">
    <property type="component" value="Unassembled WGS sequence"/>
</dbReference>
<organism evidence="3 4">
    <name type="scientific">Variovorax paradoxus</name>
    <dbReference type="NCBI Taxonomy" id="34073"/>
    <lineage>
        <taxon>Bacteria</taxon>
        <taxon>Pseudomonadati</taxon>
        <taxon>Pseudomonadota</taxon>
        <taxon>Betaproteobacteria</taxon>
        <taxon>Burkholderiales</taxon>
        <taxon>Comamonadaceae</taxon>
        <taxon>Variovorax</taxon>
    </lineage>
</organism>
<gene>
    <name evidence="3" type="ORF">DI563_10660</name>
</gene>
<dbReference type="EMBL" id="QFPP01000103">
    <property type="protein sequence ID" value="PZQ75049.1"/>
    <property type="molecule type" value="Genomic_DNA"/>
</dbReference>
<proteinExistence type="inferred from homology"/>
<evidence type="ECO:0000256" key="1">
    <source>
        <dbReference type="ARBA" id="ARBA00006484"/>
    </source>
</evidence>
<reference evidence="3 4" key="1">
    <citation type="submission" date="2017-08" db="EMBL/GenBank/DDBJ databases">
        <title>Infants hospitalized years apart are colonized by the same room-sourced microbial strains.</title>
        <authorList>
            <person name="Brooks B."/>
            <person name="Olm M.R."/>
            <person name="Firek B.A."/>
            <person name="Baker R."/>
            <person name="Thomas B.C."/>
            <person name="Morowitz M.J."/>
            <person name="Banfield J.F."/>
        </authorList>
    </citation>
    <scope>NUCLEOTIDE SEQUENCE [LARGE SCALE GENOMIC DNA]</scope>
    <source>
        <strain evidence="3">S2_005_003_R2_41</strain>
    </source>
</reference>
<dbReference type="PANTHER" id="PTHR43477">
    <property type="entry name" value="DIHYDROANTICAPSIN 7-DEHYDROGENASE"/>
    <property type="match status" value="1"/>
</dbReference>
<evidence type="ECO:0000313" key="3">
    <source>
        <dbReference type="EMBL" id="PZQ75049.1"/>
    </source>
</evidence>
<comment type="caution">
    <text evidence="3">The sequence shown here is derived from an EMBL/GenBank/DDBJ whole genome shotgun (WGS) entry which is preliminary data.</text>
</comment>
<sequence>MLVSRLLENLELEVEDAQAAPLTIERAAVAAAAQQQPPEADPPRQLFAPALGRARPAGRLAGRRVLVVGGGQRRTVDADPPVGNGRAMTVLFAREGATVACADLDLASAQESVDWARREGGRAHALQADVSKPEEITRLVREASEALGGLDGLVLNVGIGNSSRFGNETAEAWDAVMDVNLRAHMLCAQAAAAVMEPGGSMVFVSSTASISPLSGLPVYECSKAALAALCRSTAYATHGQGLRANVIAPGLIDTPLGRDATRNRPNRAARPLPFGRQGTGWEVAHGTLFLLSSESSYVNGQVLIADGGLSISTVRQPEAA</sequence>
<accession>A0A2W5QEY0</accession>
<dbReference type="PRINTS" id="PR00081">
    <property type="entry name" value="GDHRDH"/>
</dbReference>
<name>A0A2W5QEY0_VARPD</name>
<evidence type="ECO:0000256" key="2">
    <source>
        <dbReference type="ARBA" id="ARBA00023002"/>
    </source>
</evidence>
<evidence type="ECO:0000313" key="4">
    <source>
        <dbReference type="Proteomes" id="UP000249135"/>
    </source>
</evidence>
<dbReference type="SUPFAM" id="SSF51735">
    <property type="entry name" value="NAD(P)-binding Rossmann-fold domains"/>
    <property type="match status" value="1"/>
</dbReference>
<dbReference type="FunFam" id="3.40.50.720:FF:000084">
    <property type="entry name" value="Short-chain dehydrogenase reductase"/>
    <property type="match status" value="1"/>
</dbReference>
<dbReference type="AlphaFoldDB" id="A0A2W5QEY0"/>
<dbReference type="GO" id="GO:0016491">
    <property type="term" value="F:oxidoreductase activity"/>
    <property type="evidence" value="ECO:0007669"/>
    <property type="project" value="UniProtKB-KW"/>
</dbReference>